<dbReference type="InterPro" id="IPR029058">
    <property type="entry name" value="AB_hydrolase_fold"/>
</dbReference>
<dbReference type="InterPro" id="IPR000073">
    <property type="entry name" value="AB_hydrolase_1"/>
</dbReference>
<evidence type="ECO:0000259" key="1">
    <source>
        <dbReference type="Pfam" id="PF12697"/>
    </source>
</evidence>
<evidence type="ECO:0000313" key="3">
    <source>
        <dbReference type="Proteomes" id="UP000054007"/>
    </source>
</evidence>
<organism evidence="2 3">
    <name type="scientific">Cylindrobasidium torrendii FP15055 ss-10</name>
    <dbReference type="NCBI Taxonomy" id="1314674"/>
    <lineage>
        <taxon>Eukaryota</taxon>
        <taxon>Fungi</taxon>
        <taxon>Dikarya</taxon>
        <taxon>Basidiomycota</taxon>
        <taxon>Agaricomycotina</taxon>
        <taxon>Agaricomycetes</taxon>
        <taxon>Agaricomycetidae</taxon>
        <taxon>Agaricales</taxon>
        <taxon>Marasmiineae</taxon>
        <taxon>Physalacriaceae</taxon>
        <taxon>Cylindrobasidium</taxon>
    </lineage>
</organism>
<dbReference type="InterPro" id="IPR050266">
    <property type="entry name" value="AB_hydrolase_sf"/>
</dbReference>
<dbReference type="SUPFAM" id="SSF53474">
    <property type="entry name" value="alpha/beta-Hydrolases"/>
    <property type="match status" value="1"/>
</dbReference>
<dbReference type="GO" id="GO:0016020">
    <property type="term" value="C:membrane"/>
    <property type="evidence" value="ECO:0007669"/>
    <property type="project" value="TreeGrafter"/>
</dbReference>
<dbReference type="OrthoDB" id="94039at2759"/>
<dbReference type="EMBL" id="KN880476">
    <property type="protein sequence ID" value="KIY69948.1"/>
    <property type="molecule type" value="Genomic_DNA"/>
</dbReference>
<dbReference type="Gene3D" id="3.40.50.1820">
    <property type="entry name" value="alpha/beta hydrolase"/>
    <property type="match status" value="1"/>
</dbReference>
<dbReference type="GO" id="GO:0016787">
    <property type="term" value="F:hydrolase activity"/>
    <property type="evidence" value="ECO:0007669"/>
    <property type="project" value="UniProtKB-KW"/>
</dbReference>
<reference evidence="2 3" key="1">
    <citation type="journal article" date="2015" name="Fungal Genet. Biol.">
        <title>Evolution of novel wood decay mechanisms in Agaricales revealed by the genome sequences of Fistulina hepatica and Cylindrobasidium torrendii.</title>
        <authorList>
            <person name="Floudas D."/>
            <person name="Held B.W."/>
            <person name="Riley R."/>
            <person name="Nagy L.G."/>
            <person name="Koehler G."/>
            <person name="Ransdell A.S."/>
            <person name="Younus H."/>
            <person name="Chow J."/>
            <person name="Chiniquy J."/>
            <person name="Lipzen A."/>
            <person name="Tritt A."/>
            <person name="Sun H."/>
            <person name="Haridas S."/>
            <person name="LaButti K."/>
            <person name="Ohm R.A."/>
            <person name="Kues U."/>
            <person name="Blanchette R.A."/>
            <person name="Grigoriev I.V."/>
            <person name="Minto R.E."/>
            <person name="Hibbett D.S."/>
        </authorList>
    </citation>
    <scope>NUCLEOTIDE SEQUENCE [LARGE SCALE GENOMIC DNA]</scope>
    <source>
        <strain evidence="2 3">FP15055 ss-10</strain>
    </source>
</reference>
<protein>
    <submittedName>
        <fullName evidence="2">Alpha/beta-hydrolase</fullName>
    </submittedName>
</protein>
<accession>A0A0D7BH97</accession>
<keyword evidence="2" id="KW-0378">Hydrolase</keyword>
<feature type="domain" description="AB hydrolase-1" evidence="1">
    <location>
        <begin position="40"/>
        <end position="316"/>
    </location>
</feature>
<dbReference type="AlphaFoldDB" id="A0A0D7BH97"/>
<dbReference type="STRING" id="1314674.A0A0D7BH97"/>
<dbReference type="PANTHER" id="PTHR43798:SF33">
    <property type="entry name" value="HYDROLASE, PUTATIVE (AFU_ORTHOLOGUE AFUA_2G14860)-RELATED"/>
    <property type="match status" value="1"/>
</dbReference>
<name>A0A0D7BH97_9AGAR</name>
<dbReference type="Pfam" id="PF12697">
    <property type="entry name" value="Abhydrolase_6"/>
    <property type="match status" value="1"/>
</dbReference>
<dbReference type="PANTHER" id="PTHR43798">
    <property type="entry name" value="MONOACYLGLYCEROL LIPASE"/>
    <property type="match status" value="1"/>
</dbReference>
<proteinExistence type="predicted"/>
<sequence>MLSTQAYTFDPRPDVPLALAVNRYWQADSPHANDPEAFTLVLAHATGFSKELWEPVIEDLYAAGGLKIRDIWAVDAPNHGDSYIVNHAELSWGYPVVRWEDYGRSIHAMIAGLGSGIDVDFSKRRVVAIGHSMGAGAFLLTTTLQPRLRYESLILIEPMILNQEGLGGVTFLAKGAVNRRDIWASKEEAYTLMKARKPWKFFDDRVLKLYITHGLTSLPTAEYPDKTEGVTLKTPRRQEVACFSDPNAAPRSYNIIGQMAQRLPIHMVYGGVDDYIPLKYQKDVTDNAAQGRLASITRIPGAGHLAVQTHPTAVAHTLVDLINKSDSKAKPKL</sequence>
<evidence type="ECO:0000313" key="2">
    <source>
        <dbReference type="EMBL" id="KIY69948.1"/>
    </source>
</evidence>
<keyword evidence="3" id="KW-1185">Reference proteome</keyword>
<dbReference type="Proteomes" id="UP000054007">
    <property type="component" value="Unassembled WGS sequence"/>
</dbReference>
<gene>
    <name evidence="2" type="ORF">CYLTODRAFT_420257</name>
</gene>